<proteinExistence type="inferred from homology"/>
<evidence type="ECO:0000256" key="1">
    <source>
        <dbReference type="ARBA" id="ARBA00007469"/>
    </source>
</evidence>
<comment type="caution">
    <text evidence="4">The sequence shown here is derived from an EMBL/GenBank/DDBJ whole genome shotgun (WGS) entry which is preliminary data.</text>
</comment>
<dbReference type="CDD" id="cd00374">
    <property type="entry name" value="RNase_T2"/>
    <property type="match status" value="1"/>
</dbReference>
<dbReference type="GO" id="GO:0033897">
    <property type="term" value="F:ribonuclease T2 activity"/>
    <property type="evidence" value="ECO:0007669"/>
    <property type="project" value="InterPro"/>
</dbReference>
<dbReference type="GO" id="GO:0003723">
    <property type="term" value="F:RNA binding"/>
    <property type="evidence" value="ECO:0007669"/>
    <property type="project" value="InterPro"/>
</dbReference>
<name>A0A9D4WHL3_PEA</name>
<keyword evidence="5" id="KW-1185">Reference proteome</keyword>
<accession>A0A9D4WHL3</accession>
<dbReference type="PROSITE" id="PS00531">
    <property type="entry name" value="RNASE_T2_2"/>
    <property type="match status" value="2"/>
</dbReference>
<dbReference type="InterPro" id="IPR036430">
    <property type="entry name" value="RNase_T2-like_sf"/>
</dbReference>
<comment type="similarity">
    <text evidence="1 2">Belongs to the RNase T2 family.</text>
</comment>
<dbReference type="PANTHER" id="PTHR11240:SF22">
    <property type="entry name" value="RIBONUCLEASE T2"/>
    <property type="match status" value="1"/>
</dbReference>
<dbReference type="SUPFAM" id="SSF55895">
    <property type="entry name" value="Ribonuclease Rh-like"/>
    <property type="match status" value="3"/>
</dbReference>
<dbReference type="GO" id="GO:0005576">
    <property type="term" value="C:extracellular region"/>
    <property type="evidence" value="ECO:0007669"/>
    <property type="project" value="TreeGrafter"/>
</dbReference>
<organism evidence="4 5">
    <name type="scientific">Pisum sativum</name>
    <name type="common">Garden pea</name>
    <name type="synonym">Lathyrus oleraceus</name>
    <dbReference type="NCBI Taxonomy" id="3888"/>
    <lineage>
        <taxon>Eukaryota</taxon>
        <taxon>Viridiplantae</taxon>
        <taxon>Streptophyta</taxon>
        <taxon>Embryophyta</taxon>
        <taxon>Tracheophyta</taxon>
        <taxon>Spermatophyta</taxon>
        <taxon>Magnoliopsida</taxon>
        <taxon>eudicotyledons</taxon>
        <taxon>Gunneridae</taxon>
        <taxon>Pentapetalae</taxon>
        <taxon>rosids</taxon>
        <taxon>fabids</taxon>
        <taxon>Fabales</taxon>
        <taxon>Fabaceae</taxon>
        <taxon>Papilionoideae</taxon>
        <taxon>50 kb inversion clade</taxon>
        <taxon>NPAAA clade</taxon>
        <taxon>Hologalegina</taxon>
        <taxon>IRL clade</taxon>
        <taxon>Fabeae</taxon>
        <taxon>Lathyrus</taxon>
    </lineage>
</organism>
<dbReference type="Gene3D" id="3.90.730.10">
    <property type="entry name" value="Ribonuclease T2-like"/>
    <property type="match status" value="3"/>
</dbReference>
<dbReference type="EMBL" id="JAMSHJ010000006">
    <property type="protein sequence ID" value="KAI5402045.1"/>
    <property type="molecule type" value="Genomic_DNA"/>
</dbReference>
<dbReference type="Pfam" id="PF00445">
    <property type="entry name" value="Ribonuclease_T2"/>
    <property type="match status" value="3"/>
</dbReference>
<sequence length="653" mass="76022">MRIDSAALCLVFCVILLFGSVDGYDFFTLSLQWGPTFCYHHHLNGGTCLVSPTERASLSTGFWPSTIEEPQPRNCLVAWHEMNLNVLWFPQVLNNEMKKLWPSYTMRNDDFWEYQWAKHGRCSFPGFTQITYLLEAMNAFKSLHLFEALQIANIVPVDHRLPHRYYYRHDLIQDVGDRIGFHQIQPELFFFMLTPIVHLTVIDVTPLFFAWYDASIEMDGAIETDPQVSFTVGYSIPPDKELCVCGYSPVAVVDAYPKSEEDGAPSSNNFFTPSLQWGPTFCYHHHLNGGTCLVRPTETGFIIHGFWPFTIEEPQPRNCLVAWHEMNLNVLWFAQVLNNEMKKLWLSYTTRNDDFWEYQWAKHGRCSFPGFTEITYLLEAMNAFKSLHLFEALQIANIVPVDYRLPHRYYYRQDLIQAVGDRIGFHQIQPELMAFELYGMLAGNVSPMTGASLWRSADCFRLGWPMRADADFFCLPVEQLYFDKLKGNKPDNRDRWVGKGNFVEIRSFWHIFRSFDRMWSFFILSLQAMIIVAWNGNGDLSAIFNGNVFKKALSVFITAAILAILKLGQVCPTETGFTIHGFWPSTIEERQPRNCSVAWHEMNLNVLWLPQVLTNEMKKLRPSYTMRNDDFWEYQWAKHGRRSFPGFTQITYL</sequence>
<feature type="signal peptide" evidence="3">
    <location>
        <begin position="1"/>
        <end position="23"/>
    </location>
</feature>
<dbReference type="AlphaFoldDB" id="A0A9D4WHL3"/>
<evidence type="ECO:0000256" key="2">
    <source>
        <dbReference type="RuleBase" id="RU004328"/>
    </source>
</evidence>
<protein>
    <submittedName>
        <fullName evidence="4">Callose synthase 2</fullName>
    </submittedName>
</protein>
<dbReference type="InterPro" id="IPR033130">
    <property type="entry name" value="RNase_T2_His_AS_2"/>
</dbReference>
<dbReference type="InterPro" id="IPR001568">
    <property type="entry name" value="RNase_T2-like"/>
</dbReference>
<evidence type="ECO:0000313" key="4">
    <source>
        <dbReference type="EMBL" id="KAI5402045.1"/>
    </source>
</evidence>
<dbReference type="Gramene" id="Psat06G0649800-T1">
    <property type="protein sequence ID" value="KAI5402045.1"/>
    <property type="gene ID" value="KIW84_066498"/>
</dbReference>
<evidence type="ECO:0000256" key="3">
    <source>
        <dbReference type="SAM" id="SignalP"/>
    </source>
</evidence>
<dbReference type="GO" id="GO:0006401">
    <property type="term" value="P:RNA catabolic process"/>
    <property type="evidence" value="ECO:0007669"/>
    <property type="project" value="TreeGrafter"/>
</dbReference>
<evidence type="ECO:0000313" key="5">
    <source>
        <dbReference type="Proteomes" id="UP001058974"/>
    </source>
</evidence>
<dbReference type="PANTHER" id="PTHR11240">
    <property type="entry name" value="RIBONUCLEASE T2"/>
    <property type="match status" value="1"/>
</dbReference>
<feature type="chain" id="PRO_5038492638" evidence="3">
    <location>
        <begin position="24"/>
        <end position="653"/>
    </location>
</feature>
<gene>
    <name evidence="4" type="ORF">KIW84_066498</name>
</gene>
<keyword evidence="3" id="KW-0732">Signal</keyword>
<reference evidence="4 5" key="1">
    <citation type="journal article" date="2022" name="Nat. Genet.">
        <title>Improved pea reference genome and pan-genome highlight genomic features and evolutionary characteristics.</title>
        <authorList>
            <person name="Yang T."/>
            <person name="Liu R."/>
            <person name="Luo Y."/>
            <person name="Hu S."/>
            <person name="Wang D."/>
            <person name="Wang C."/>
            <person name="Pandey M.K."/>
            <person name="Ge S."/>
            <person name="Xu Q."/>
            <person name="Li N."/>
            <person name="Li G."/>
            <person name="Huang Y."/>
            <person name="Saxena R.K."/>
            <person name="Ji Y."/>
            <person name="Li M."/>
            <person name="Yan X."/>
            <person name="He Y."/>
            <person name="Liu Y."/>
            <person name="Wang X."/>
            <person name="Xiang C."/>
            <person name="Varshney R.K."/>
            <person name="Ding H."/>
            <person name="Gao S."/>
            <person name="Zong X."/>
        </authorList>
    </citation>
    <scope>NUCLEOTIDE SEQUENCE [LARGE SCALE GENOMIC DNA]</scope>
    <source>
        <strain evidence="4 5">cv. Zhongwan 6</strain>
    </source>
</reference>
<dbReference type="Proteomes" id="UP001058974">
    <property type="component" value="Chromosome 6"/>
</dbReference>